<keyword evidence="5" id="KW-0547">Nucleotide-binding</keyword>
<dbReference type="Pfam" id="PF00179">
    <property type="entry name" value="UQ_con"/>
    <property type="match status" value="1"/>
</dbReference>
<dbReference type="InterPro" id="IPR016135">
    <property type="entry name" value="UBQ-conjugating_enzyme/RWD"/>
</dbReference>
<dbReference type="InterPro" id="IPR000608">
    <property type="entry name" value="UBC"/>
</dbReference>
<dbReference type="OrthoDB" id="1158011at2759"/>
<evidence type="ECO:0000256" key="1">
    <source>
        <dbReference type="ARBA" id="ARBA00004586"/>
    </source>
</evidence>
<dbReference type="GO" id="GO:0005524">
    <property type="term" value="F:ATP binding"/>
    <property type="evidence" value="ECO:0007669"/>
    <property type="project" value="UniProtKB-KW"/>
</dbReference>
<evidence type="ECO:0000259" key="12">
    <source>
        <dbReference type="PROSITE" id="PS50127"/>
    </source>
</evidence>
<evidence type="ECO:0000256" key="11">
    <source>
        <dbReference type="SAM" id="Phobius"/>
    </source>
</evidence>
<dbReference type="GO" id="GO:0005789">
    <property type="term" value="C:endoplasmic reticulum membrane"/>
    <property type="evidence" value="ECO:0007669"/>
    <property type="project" value="UniProtKB-SubCell"/>
</dbReference>
<keyword evidence="4 11" id="KW-0812">Transmembrane</keyword>
<evidence type="ECO:0000256" key="6">
    <source>
        <dbReference type="ARBA" id="ARBA00022786"/>
    </source>
</evidence>
<dbReference type="PROSITE" id="PS50127">
    <property type="entry name" value="UBC_2"/>
    <property type="match status" value="1"/>
</dbReference>
<keyword evidence="6" id="KW-0833">Ubl conjugation pathway</keyword>
<evidence type="ECO:0000256" key="8">
    <source>
        <dbReference type="ARBA" id="ARBA00022840"/>
    </source>
</evidence>
<keyword evidence="3" id="KW-0808">Transferase</keyword>
<evidence type="ECO:0000313" key="13">
    <source>
        <dbReference type="EMBL" id="KOO53531.1"/>
    </source>
</evidence>
<dbReference type="Proteomes" id="UP000037460">
    <property type="component" value="Unassembled WGS sequence"/>
</dbReference>
<dbReference type="EC" id="2.3.2.23" evidence="2"/>
<dbReference type="CDD" id="cd23799">
    <property type="entry name" value="UBCc_UBE2J"/>
    <property type="match status" value="1"/>
</dbReference>
<feature type="transmembrane region" description="Helical" evidence="11">
    <location>
        <begin position="184"/>
        <end position="203"/>
    </location>
</feature>
<gene>
    <name evidence="13" type="ORF">Ctob_014375</name>
</gene>
<dbReference type="FunFam" id="3.10.110.10:FF:000023">
    <property type="entry name" value="Ubiquitin-conjugating enzyme E2 J2"/>
    <property type="match status" value="1"/>
</dbReference>
<keyword evidence="14" id="KW-1185">Reference proteome</keyword>
<comment type="caution">
    <text evidence="13">The sequence shown here is derived from an EMBL/GenBank/DDBJ whole genome shotgun (WGS) entry which is preliminary data.</text>
</comment>
<protein>
    <recommendedName>
        <fullName evidence="2">E2 ubiquitin-conjugating enzyme</fullName>
        <ecNumber evidence="2">2.3.2.23</ecNumber>
    </recommendedName>
</protein>
<reference evidence="14" key="1">
    <citation type="journal article" date="2015" name="PLoS Genet.">
        <title>Genome Sequence and Transcriptome Analyses of Chrysochromulina tobin: Metabolic Tools for Enhanced Algal Fitness in the Prominent Order Prymnesiales (Haptophyceae).</title>
        <authorList>
            <person name="Hovde B.T."/>
            <person name="Deodato C.R."/>
            <person name="Hunsperger H.M."/>
            <person name="Ryken S.A."/>
            <person name="Yost W."/>
            <person name="Jha R.K."/>
            <person name="Patterson J."/>
            <person name="Monnat R.J. Jr."/>
            <person name="Barlow S.B."/>
            <person name="Starkenburg S.R."/>
            <person name="Cattolico R.A."/>
        </authorList>
    </citation>
    <scope>NUCLEOTIDE SEQUENCE</scope>
    <source>
        <strain evidence="14">CCMP291</strain>
    </source>
</reference>
<dbReference type="PANTHER" id="PTHR24067">
    <property type="entry name" value="UBIQUITIN-CONJUGATING ENZYME E2"/>
    <property type="match status" value="1"/>
</dbReference>
<name>A0A0M0LRC4_9EUKA</name>
<keyword evidence="9 11" id="KW-1133">Transmembrane helix</keyword>
<dbReference type="SUPFAM" id="SSF54495">
    <property type="entry name" value="UBC-like"/>
    <property type="match status" value="1"/>
</dbReference>
<evidence type="ECO:0000256" key="3">
    <source>
        <dbReference type="ARBA" id="ARBA00022679"/>
    </source>
</evidence>
<evidence type="ECO:0000256" key="2">
    <source>
        <dbReference type="ARBA" id="ARBA00012486"/>
    </source>
</evidence>
<evidence type="ECO:0000256" key="5">
    <source>
        <dbReference type="ARBA" id="ARBA00022741"/>
    </source>
</evidence>
<organism evidence="13 14">
    <name type="scientific">Chrysochromulina tobinii</name>
    <dbReference type="NCBI Taxonomy" id="1460289"/>
    <lineage>
        <taxon>Eukaryota</taxon>
        <taxon>Haptista</taxon>
        <taxon>Haptophyta</taxon>
        <taxon>Prymnesiophyceae</taxon>
        <taxon>Prymnesiales</taxon>
        <taxon>Chrysochromulinaceae</taxon>
        <taxon>Chrysochromulina</taxon>
    </lineage>
</organism>
<proteinExistence type="predicted"/>
<keyword evidence="10 11" id="KW-0472">Membrane</keyword>
<evidence type="ECO:0000256" key="7">
    <source>
        <dbReference type="ARBA" id="ARBA00022824"/>
    </source>
</evidence>
<dbReference type="SMART" id="SM00212">
    <property type="entry name" value="UBCc"/>
    <property type="match status" value="1"/>
</dbReference>
<dbReference type="InterPro" id="IPR050113">
    <property type="entry name" value="Ub_conjugating_enzyme"/>
</dbReference>
<dbReference type="GO" id="GO:0061631">
    <property type="term" value="F:ubiquitin conjugating enzyme activity"/>
    <property type="evidence" value="ECO:0007669"/>
    <property type="project" value="UniProtKB-EC"/>
</dbReference>
<evidence type="ECO:0000256" key="9">
    <source>
        <dbReference type="ARBA" id="ARBA00022989"/>
    </source>
</evidence>
<accession>A0A0M0LRC4</accession>
<evidence type="ECO:0000256" key="10">
    <source>
        <dbReference type="ARBA" id="ARBA00023136"/>
    </source>
</evidence>
<dbReference type="AlphaFoldDB" id="A0A0M0LRC4"/>
<evidence type="ECO:0000256" key="4">
    <source>
        <dbReference type="ARBA" id="ARBA00022692"/>
    </source>
</evidence>
<feature type="domain" description="UBC core" evidence="12">
    <location>
        <begin position="5"/>
        <end position="155"/>
    </location>
</feature>
<dbReference type="Gene3D" id="3.10.110.10">
    <property type="entry name" value="Ubiquitin Conjugating Enzyme"/>
    <property type="match status" value="1"/>
</dbReference>
<comment type="subcellular location">
    <subcellularLocation>
        <location evidence="1">Endoplasmic reticulum membrane</location>
    </subcellularLocation>
</comment>
<evidence type="ECO:0000313" key="14">
    <source>
        <dbReference type="Proteomes" id="UP000037460"/>
    </source>
</evidence>
<keyword evidence="8" id="KW-0067">ATP-binding</keyword>
<sequence length="206" mass="22804">MGSRPCLLRLQKEYVRLGADPLPDIAAHPRPQNMLEWHFVIKGPKDTPYAGGRYHGKLVFPADYPYKPPAIMMLTPNGRFATNTRLCLSMSDFHPETWVPAWSVASILNGVLSFMLEATPTVGSIETSEAERRRLALASHAFNRKSPIFCELFPELIMHPSEHDEAPEMDQVVEASPAGHLGGMQLLMVGASTLVILAVAFLAQRL</sequence>
<keyword evidence="7" id="KW-0256">Endoplasmic reticulum</keyword>
<dbReference type="EMBL" id="JWZX01000193">
    <property type="protein sequence ID" value="KOO53531.1"/>
    <property type="molecule type" value="Genomic_DNA"/>
</dbReference>